<dbReference type="EMBL" id="JADFTS010000003">
    <property type="protein sequence ID" value="KAF9612713.1"/>
    <property type="molecule type" value="Genomic_DNA"/>
</dbReference>
<feature type="non-terminal residue" evidence="2">
    <location>
        <position position="120"/>
    </location>
</feature>
<name>A0A835LY90_9MAGN</name>
<organism evidence="2 3">
    <name type="scientific">Coptis chinensis</name>
    <dbReference type="NCBI Taxonomy" id="261450"/>
    <lineage>
        <taxon>Eukaryota</taxon>
        <taxon>Viridiplantae</taxon>
        <taxon>Streptophyta</taxon>
        <taxon>Embryophyta</taxon>
        <taxon>Tracheophyta</taxon>
        <taxon>Spermatophyta</taxon>
        <taxon>Magnoliopsida</taxon>
        <taxon>Ranunculales</taxon>
        <taxon>Ranunculaceae</taxon>
        <taxon>Coptidoideae</taxon>
        <taxon>Coptis</taxon>
    </lineage>
</organism>
<dbReference type="AlphaFoldDB" id="A0A835LY90"/>
<keyword evidence="1" id="KW-1133">Transmembrane helix</keyword>
<reference evidence="2 3" key="1">
    <citation type="submission" date="2020-10" db="EMBL/GenBank/DDBJ databases">
        <title>The Coptis chinensis genome and diversification of protoberbering-type alkaloids.</title>
        <authorList>
            <person name="Wang B."/>
            <person name="Shu S."/>
            <person name="Song C."/>
            <person name="Liu Y."/>
        </authorList>
    </citation>
    <scope>NUCLEOTIDE SEQUENCE [LARGE SCALE GENOMIC DNA]</scope>
    <source>
        <strain evidence="2">HL-2020</strain>
        <tissue evidence="2">Leaf</tissue>
    </source>
</reference>
<proteinExistence type="predicted"/>
<accession>A0A835LY90</accession>
<evidence type="ECO:0000313" key="2">
    <source>
        <dbReference type="EMBL" id="KAF9612713.1"/>
    </source>
</evidence>
<comment type="caution">
    <text evidence="2">The sequence shown here is derived from an EMBL/GenBank/DDBJ whole genome shotgun (WGS) entry which is preliminary data.</text>
</comment>
<dbReference type="Proteomes" id="UP000631114">
    <property type="component" value="Unassembled WGS sequence"/>
</dbReference>
<gene>
    <name evidence="2" type="ORF">IFM89_003255</name>
</gene>
<feature type="transmembrane region" description="Helical" evidence="1">
    <location>
        <begin position="12"/>
        <end position="35"/>
    </location>
</feature>
<keyword evidence="1" id="KW-0812">Transmembrane</keyword>
<keyword evidence="3" id="KW-1185">Reference proteome</keyword>
<evidence type="ECO:0000313" key="3">
    <source>
        <dbReference type="Proteomes" id="UP000631114"/>
    </source>
</evidence>
<sequence length="120" mass="12998">SHELSLEVVPALAVTSTALYIGSFSIGMGAVHWVVMSKGTLLMIVPHFQLSHASTPAHQVFSPLSRPVMQSWKCAEGAVLVRRRLANARKDQARNGNCRASSEITWNIVGVALYPCAVNK</sequence>
<protein>
    <submittedName>
        <fullName evidence="2">Uncharacterized protein</fullName>
    </submittedName>
</protein>
<evidence type="ECO:0000256" key="1">
    <source>
        <dbReference type="SAM" id="Phobius"/>
    </source>
</evidence>
<keyword evidence="1" id="KW-0472">Membrane</keyword>